<proteinExistence type="predicted"/>
<name>A0ACC2N5W8_9HYME</name>
<comment type="caution">
    <text evidence="1">The sequence shown here is derived from an EMBL/GenBank/DDBJ whole genome shotgun (WGS) entry which is preliminary data.</text>
</comment>
<sequence length="289" mass="32332">MAPTSKSNNNDAKGDAQDDAGNDAQGDEWNAEIDGPEQHAYALIHYHGEGGGTANVPIDTNLIHGFDWRNPLRDYLVPRQDANGLITHWPTQVLKTGLTKATSSISGTRKSVERCSELYDHLIVRDGPIGVPSERSGDDESDEEAESGKTRKNRKIEKYATKASKSQKTKNVPKVKSVDPVNLRILQSQAREMAGLNLHNDDNDEANDLKVRLIISENARAEAEAKLNAEIQEREIQEEMISRLVSRIEQLEKQSTHQSHQVNREFRYNGINEAFDVWAINNTGGMEFF</sequence>
<protein>
    <submittedName>
        <fullName evidence="1">Uncharacterized protein</fullName>
    </submittedName>
</protein>
<dbReference type="EMBL" id="CM056744">
    <property type="protein sequence ID" value="KAJ8666071.1"/>
    <property type="molecule type" value="Genomic_DNA"/>
</dbReference>
<keyword evidence="2" id="KW-1185">Reference proteome</keyword>
<organism evidence="1 2">
    <name type="scientific">Eretmocerus hayati</name>
    <dbReference type="NCBI Taxonomy" id="131215"/>
    <lineage>
        <taxon>Eukaryota</taxon>
        <taxon>Metazoa</taxon>
        <taxon>Ecdysozoa</taxon>
        <taxon>Arthropoda</taxon>
        <taxon>Hexapoda</taxon>
        <taxon>Insecta</taxon>
        <taxon>Pterygota</taxon>
        <taxon>Neoptera</taxon>
        <taxon>Endopterygota</taxon>
        <taxon>Hymenoptera</taxon>
        <taxon>Apocrita</taxon>
        <taxon>Proctotrupomorpha</taxon>
        <taxon>Chalcidoidea</taxon>
        <taxon>Aphelinidae</taxon>
        <taxon>Aphelininae</taxon>
        <taxon>Eretmocerus</taxon>
    </lineage>
</organism>
<evidence type="ECO:0000313" key="1">
    <source>
        <dbReference type="EMBL" id="KAJ8666071.1"/>
    </source>
</evidence>
<accession>A0ACC2N5W8</accession>
<gene>
    <name evidence="1" type="ORF">QAD02_007733</name>
</gene>
<evidence type="ECO:0000313" key="2">
    <source>
        <dbReference type="Proteomes" id="UP001239111"/>
    </source>
</evidence>
<dbReference type="Proteomes" id="UP001239111">
    <property type="component" value="Chromosome 4"/>
</dbReference>
<reference evidence="1" key="1">
    <citation type="submission" date="2023-04" db="EMBL/GenBank/DDBJ databases">
        <title>A chromosome-level genome assembly of the parasitoid wasp Eretmocerus hayati.</title>
        <authorList>
            <person name="Zhong Y."/>
            <person name="Liu S."/>
            <person name="Liu Y."/>
        </authorList>
    </citation>
    <scope>NUCLEOTIDE SEQUENCE</scope>
    <source>
        <strain evidence="1">ZJU_SS_LIU_2023</strain>
    </source>
</reference>